<evidence type="ECO:0000256" key="6">
    <source>
        <dbReference type="SAM" id="Phobius"/>
    </source>
</evidence>
<dbReference type="InterPro" id="IPR036888">
    <property type="entry name" value="DNA_integrity_DisA_N_sf"/>
</dbReference>
<dbReference type="HOGENOM" id="CLU_038561_2_0_14"/>
<dbReference type="PROSITE" id="PS51794">
    <property type="entry name" value="DAC"/>
    <property type="match status" value="1"/>
</dbReference>
<keyword evidence="6" id="KW-0472">Membrane</keyword>
<evidence type="ECO:0000256" key="2">
    <source>
        <dbReference type="ARBA" id="ARBA00022679"/>
    </source>
</evidence>
<dbReference type="GO" id="GO:0005524">
    <property type="term" value="F:ATP binding"/>
    <property type="evidence" value="ECO:0007669"/>
    <property type="project" value="UniProtKB-KW"/>
</dbReference>
<gene>
    <name evidence="8" type="ORF">MHM_02360</name>
</gene>
<dbReference type="PANTHER" id="PTHR34185">
    <property type="entry name" value="DIADENYLATE CYCLASE"/>
    <property type="match status" value="1"/>
</dbReference>
<dbReference type="Gene3D" id="3.40.1700.10">
    <property type="entry name" value="DNA integrity scanning protein, DisA, N-terminal domain"/>
    <property type="match status" value="1"/>
</dbReference>
<dbReference type="EMBL" id="HE613254">
    <property type="protein sequence ID" value="CCE66754.1"/>
    <property type="molecule type" value="Genomic_DNA"/>
</dbReference>
<dbReference type="RefSeq" id="WP_015511619.1">
    <property type="nucleotide sequence ID" value="NC_021007.1"/>
</dbReference>
<organism evidence="8">
    <name type="scientific">Candidatus Mycoplasma haematominutum 'Birmingham 1'</name>
    <dbReference type="NCBI Taxonomy" id="1116213"/>
    <lineage>
        <taxon>Bacteria</taxon>
        <taxon>Bacillati</taxon>
        <taxon>Mycoplasmatota</taxon>
        <taxon>Mollicutes</taxon>
        <taxon>Mycoplasmataceae</taxon>
        <taxon>Mycoplasma</taxon>
    </lineage>
</organism>
<dbReference type="GO" id="GO:0106408">
    <property type="term" value="F:diadenylate cyclase activity"/>
    <property type="evidence" value="ECO:0007669"/>
    <property type="project" value="UniProtKB-EC"/>
</dbReference>
<dbReference type="InterPro" id="IPR050338">
    <property type="entry name" value="DisA"/>
</dbReference>
<dbReference type="GO" id="GO:0004016">
    <property type="term" value="F:adenylate cyclase activity"/>
    <property type="evidence" value="ECO:0007669"/>
    <property type="project" value="TreeGrafter"/>
</dbReference>
<dbReference type="Pfam" id="PF02457">
    <property type="entry name" value="DAC"/>
    <property type="match status" value="1"/>
</dbReference>
<dbReference type="PANTHER" id="PTHR34185:SF1">
    <property type="entry name" value="DIADENYLATE CYCLASE"/>
    <property type="match status" value="1"/>
</dbReference>
<dbReference type="NCBIfam" id="NF038327">
    <property type="entry name" value="c-di-AMP_CdaM"/>
    <property type="match status" value="1"/>
</dbReference>
<keyword evidence="2" id="KW-0808">Transferase</keyword>
<evidence type="ECO:0000256" key="3">
    <source>
        <dbReference type="ARBA" id="ARBA00022695"/>
    </source>
</evidence>
<accession>G8C356</accession>
<reference evidence="8" key="2">
    <citation type="submission" date="2011-11" db="EMBL/GenBank/DDBJ databases">
        <authorList>
            <person name="Barker E."/>
        </authorList>
    </citation>
    <scope>NUCLEOTIDE SEQUENCE</scope>
    <source>
        <strain evidence="8">Birmingham 1</strain>
    </source>
</reference>
<evidence type="ECO:0000256" key="4">
    <source>
        <dbReference type="ARBA" id="ARBA00022741"/>
    </source>
</evidence>
<sequence>MADTPLIACTLFFSCVTSLWVAYHVVSDRFLFKKYIWKLFRRTKISASEFEAFLYSFAKVLLKFSREKIGALIVIEKYHNLQKYINLGYEVHSKFFADFLYNVFLNKKSAMHDGGVIMRGLEIKSISSYFPITSNKNIPNKLGSRHRAAMGITSKTDAIAFLVSETSGKIMFSQKGQIFELNKDNITLLIKKLNSLLNFHIN</sequence>
<reference evidence="8" key="1">
    <citation type="submission" date="2011-11" db="EMBL/GenBank/DDBJ databases">
        <title>Complete genome sequence of Candidatus Mycoplasma haemominutum.</title>
        <authorList>
            <person name="Barker E.N."/>
            <person name="Darby A.C."/>
            <person name="Helps C.R."/>
            <person name="Peters I.R."/>
            <person name="Hughes M.A."/>
            <person name="Radford A.D."/>
            <person name="Novacco M."/>
            <person name="Boretti F."/>
            <person name="Hofmann-Lehmann R."/>
            <person name="Tasker S."/>
        </authorList>
    </citation>
    <scope>NUCLEOTIDE SEQUENCE</scope>
    <source>
        <strain evidence="8">Birmingham 1</strain>
    </source>
</reference>
<proteinExistence type="predicted"/>
<keyword evidence="5" id="KW-0067">ATP-binding</keyword>
<evidence type="ECO:0000256" key="5">
    <source>
        <dbReference type="ARBA" id="ARBA00022840"/>
    </source>
</evidence>
<evidence type="ECO:0000259" key="7">
    <source>
        <dbReference type="PROSITE" id="PS51794"/>
    </source>
</evidence>
<comment type="catalytic activity">
    <reaction evidence="1">
        <text>2 ATP = 3',3'-c-di-AMP + 2 diphosphate</text>
        <dbReference type="Rhea" id="RHEA:35655"/>
        <dbReference type="ChEBI" id="CHEBI:30616"/>
        <dbReference type="ChEBI" id="CHEBI:33019"/>
        <dbReference type="ChEBI" id="CHEBI:71500"/>
        <dbReference type="EC" id="2.7.7.85"/>
    </reaction>
</comment>
<dbReference type="InterPro" id="IPR003390">
    <property type="entry name" value="DNA_integrity_scan_DisA_N"/>
</dbReference>
<protein>
    <recommendedName>
        <fullName evidence="7">DAC domain-containing protein</fullName>
    </recommendedName>
</protein>
<feature type="domain" description="DAC" evidence="7">
    <location>
        <begin position="29"/>
        <end position="184"/>
    </location>
</feature>
<evidence type="ECO:0000256" key="1">
    <source>
        <dbReference type="ARBA" id="ARBA00000877"/>
    </source>
</evidence>
<keyword evidence="6" id="KW-1133">Transmembrane helix</keyword>
<evidence type="ECO:0000313" key="8">
    <source>
        <dbReference type="EMBL" id="CCE66754.1"/>
    </source>
</evidence>
<keyword evidence="4" id="KW-0547">Nucleotide-binding</keyword>
<dbReference type="PATRIC" id="fig|1116213.3.peg.250"/>
<dbReference type="AlphaFoldDB" id="G8C356"/>
<dbReference type="SUPFAM" id="SSF143597">
    <property type="entry name" value="YojJ-like"/>
    <property type="match status" value="1"/>
</dbReference>
<keyword evidence="3" id="KW-0548">Nucleotidyltransferase</keyword>
<dbReference type="OrthoDB" id="9807385at2"/>
<keyword evidence="6" id="KW-0812">Transmembrane</keyword>
<name>G8C356_9MOLU</name>
<feature type="transmembrane region" description="Helical" evidence="6">
    <location>
        <begin position="6"/>
        <end position="26"/>
    </location>
</feature>
<dbReference type="KEGG" id="mhb:MHM_02360"/>